<dbReference type="Proteomes" id="UP000234474">
    <property type="component" value="Unassembled WGS sequence"/>
</dbReference>
<organism evidence="1 2">
    <name type="scientific">Aspergillus novofumigatus (strain IBT 16806)</name>
    <dbReference type="NCBI Taxonomy" id="1392255"/>
    <lineage>
        <taxon>Eukaryota</taxon>
        <taxon>Fungi</taxon>
        <taxon>Dikarya</taxon>
        <taxon>Ascomycota</taxon>
        <taxon>Pezizomycotina</taxon>
        <taxon>Eurotiomycetes</taxon>
        <taxon>Eurotiomycetidae</taxon>
        <taxon>Eurotiales</taxon>
        <taxon>Aspergillaceae</taxon>
        <taxon>Aspergillus</taxon>
        <taxon>Aspergillus subgen. Fumigati</taxon>
    </lineage>
</organism>
<dbReference type="AlphaFoldDB" id="A0A2I1CJS9"/>
<dbReference type="VEuPathDB" id="FungiDB:P174DRAFT_499663"/>
<dbReference type="GeneID" id="36538254"/>
<sequence length="262" mass="28937">MPRLVMFAGDVPLLEDIRDPFMTWLIDSDVQEALPPIEKGWYDSFASGSIRGLSECLLANSELSDSFTHWFSAAAACHTSNTAYMVNAYTSAAKVAFRQAKTTQAAKSGTLQGLGRDQMERLPLYWRLRLSGDSLLTQAIEVGVDTVEGWRSGEMLELLVQGRALYLSEIADPQESEKNPHADRIVANSEVGFLMGKYYRAFGRNIEAMACYAAQVKQCIRLSSDNDPLNDGMAFRRLGDVFAGLGTRSHDVASELLAHSIR</sequence>
<gene>
    <name evidence="1" type="ORF">P174DRAFT_499663</name>
</gene>
<dbReference type="OrthoDB" id="10614280at2759"/>
<evidence type="ECO:0000313" key="1">
    <source>
        <dbReference type="EMBL" id="PKX97882.1"/>
    </source>
</evidence>
<dbReference type="RefSeq" id="XP_024686477.1">
    <property type="nucleotide sequence ID" value="XM_024830917.1"/>
</dbReference>
<protein>
    <submittedName>
        <fullName evidence="1">Uncharacterized protein</fullName>
    </submittedName>
</protein>
<dbReference type="EMBL" id="MSZS01000001">
    <property type="protein sequence ID" value="PKX97882.1"/>
    <property type="molecule type" value="Genomic_DNA"/>
</dbReference>
<accession>A0A2I1CJS9</accession>
<evidence type="ECO:0000313" key="2">
    <source>
        <dbReference type="Proteomes" id="UP000234474"/>
    </source>
</evidence>
<comment type="caution">
    <text evidence="1">The sequence shown here is derived from an EMBL/GenBank/DDBJ whole genome shotgun (WGS) entry which is preliminary data.</text>
</comment>
<name>A0A2I1CJS9_ASPN1</name>
<proteinExistence type="predicted"/>
<reference evidence="2" key="1">
    <citation type="journal article" date="2018" name="Proc. Natl. Acad. Sci. U.S.A.">
        <title>Linking secondary metabolites to gene clusters through genome sequencing of six diverse Aspergillus species.</title>
        <authorList>
            <person name="Kaerboelling I."/>
            <person name="Vesth T.C."/>
            <person name="Frisvad J.C."/>
            <person name="Nybo J.L."/>
            <person name="Theobald S."/>
            <person name="Kuo A."/>
            <person name="Bowyer P."/>
            <person name="Matsuda Y."/>
            <person name="Mondo S."/>
            <person name="Lyhne E.K."/>
            <person name="Kogle M.E."/>
            <person name="Clum A."/>
            <person name="Lipzen A."/>
            <person name="Salamov A."/>
            <person name="Ngan C.Y."/>
            <person name="Daum C."/>
            <person name="Chiniquy J."/>
            <person name="Barry K."/>
            <person name="LaButti K."/>
            <person name="Haridas S."/>
            <person name="Simmons B.A."/>
            <person name="Magnuson J.K."/>
            <person name="Mortensen U.H."/>
            <person name="Larsen T.O."/>
            <person name="Grigoriev I.V."/>
            <person name="Baker S.E."/>
            <person name="Andersen M.R."/>
        </authorList>
    </citation>
    <scope>NUCLEOTIDE SEQUENCE [LARGE SCALE GENOMIC DNA]</scope>
    <source>
        <strain evidence="2">IBT 16806</strain>
    </source>
</reference>
<keyword evidence="2" id="KW-1185">Reference proteome</keyword>